<gene>
    <name evidence="7 10" type="primary">glgA</name>
    <name evidence="10" type="ORF">GCM10008905_05940</name>
</gene>
<evidence type="ECO:0000256" key="4">
    <source>
        <dbReference type="ARBA" id="ARBA00022676"/>
    </source>
</evidence>
<dbReference type="InterPro" id="IPR013534">
    <property type="entry name" value="Starch_synth_cat_dom"/>
</dbReference>
<evidence type="ECO:0000256" key="6">
    <source>
        <dbReference type="ARBA" id="ARBA00023056"/>
    </source>
</evidence>
<dbReference type="Proteomes" id="UP001500339">
    <property type="component" value="Unassembled WGS sequence"/>
</dbReference>
<feature type="domain" description="Glycosyl transferase family 1" evidence="8">
    <location>
        <begin position="291"/>
        <end position="430"/>
    </location>
</feature>
<evidence type="ECO:0000256" key="5">
    <source>
        <dbReference type="ARBA" id="ARBA00022679"/>
    </source>
</evidence>
<accession>A0ABN1IQ59</accession>
<dbReference type="NCBIfam" id="NF001898">
    <property type="entry name" value="PRK00654.1-1"/>
    <property type="match status" value="1"/>
</dbReference>
<reference evidence="10 11" key="1">
    <citation type="journal article" date="2019" name="Int. J. Syst. Evol. Microbiol.">
        <title>The Global Catalogue of Microorganisms (GCM) 10K type strain sequencing project: providing services to taxonomists for standard genome sequencing and annotation.</title>
        <authorList>
            <consortium name="The Broad Institute Genomics Platform"/>
            <consortium name="The Broad Institute Genome Sequencing Center for Infectious Disease"/>
            <person name="Wu L."/>
            <person name="Ma J."/>
        </authorList>
    </citation>
    <scope>NUCLEOTIDE SEQUENCE [LARGE SCALE GENOMIC DNA]</scope>
    <source>
        <strain evidence="10 11">JCM 1405</strain>
    </source>
</reference>
<dbReference type="RefSeq" id="WP_343766453.1">
    <property type="nucleotide sequence ID" value="NZ_BAAACF010000001.1"/>
</dbReference>
<organism evidence="10 11">
    <name type="scientific">Clostridium malenominatum</name>
    <dbReference type="NCBI Taxonomy" id="1539"/>
    <lineage>
        <taxon>Bacteria</taxon>
        <taxon>Bacillati</taxon>
        <taxon>Bacillota</taxon>
        <taxon>Clostridia</taxon>
        <taxon>Eubacteriales</taxon>
        <taxon>Clostridiaceae</taxon>
        <taxon>Clostridium</taxon>
    </lineage>
</organism>
<comment type="catalytic activity">
    <reaction evidence="1 7">
        <text>[(1-&gt;4)-alpha-D-glucosyl](n) + ADP-alpha-D-glucose = [(1-&gt;4)-alpha-D-glucosyl](n+1) + ADP + H(+)</text>
        <dbReference type="Rhea" id="RHEA:18189"/>
        <dbReference type="Rhea" id="RHEA-COMP:9584"/>
        <dbReference type="Rhea" id="RHEA-COMP:9587"/>
        <dbReference type="ChEBI" id="CHEBI:15378"/>
        <dbReference type="ChEBI" id="CHEBI:15444"/>
        <dbReference type="ChEBI" id="CHEBI:57498"/>
        <dbReference type="ChEBI" id="CHEBI:456216"/>
        <dbReference type="EC" id="2.4.1.21"/>
    </reaction>
</comment>
<keyword evidence="11" id="KW-1185">Reference proteome</keyword>
<keyword evidence="5 7" id="KW-0808">Transferase</keyword>
<evidence type="ECO:0000313" key="11">
    <source>
        <dbReference type="Proteomes" id="UP001500339"/>
    </source>
</evidence>
<comment type="function">
    <text evidence="2 7">Synthesizes alpha-1,4-glucan chains using ADP-glucose.</text>
</comment>
<evidence type="ECO:0000313" key="10">
    <source>
        <dbReference type="EMBL" id="GAA0718778.1"/>
    </source>
</evidence>
<protein>
    <recommendedName>
        <fullName evidence="7">Glycogen synthase</fullName>
        <ecNumber evidence="7">2.4.1.21</ecNumber>
    </recommendedName>
    <alternativeName>
        <fullName evidence="7">Starch [bacterial glycogen] synthase</fullName>
    </alternativeName>
</protein>
<dbReference type="SUPFAM" id="SSF53756">
    <property type="entry name" value="UDP-Glycosyltransferase/glycogen phosphorylase"/>
    <property type="match status" value="1"/>
</dbReference>
<dbReference type="Pfam" id="PF08323">
    <property type="entry name" value="Glyco_transf_5"/>
    <property type="match status" value="1"/>
</dbReference>
<keyword evidence="4 7" id="KW-0328">Glycosyltransferase</keyword>
<dbReference type="PANTHER" id="PTHR45825:SF11">
    <property type="entry name" value="ALPHA AMYLASE DOMAIN-CONTAINING PROTEIN"/>
    <property type="match status" value="1"/>
</dbReference>
<dbReference type="NCBIfam" id="TIGR02095">
    <property type="entry name" value="glgA"/>
    <property type="match status" value="1"/>
</dbReference>
<proteinExistence type="inferred from homology"/>
<dbReference type="CDD" id="cd03791">
    <property type="entry name" value="GT5_Glycogen_synthase_DULL1-like"/>
    <property type="match status" value="1"/>
</dbReference>
<dbReference type="Pfam" id="PF00534">
    <property type="entry name" value="Glycos_transf_1"/>
    <property type="match status" value="1"/>
</dbReference>
<dbReference type="HAMAP" id="MF_00484">
    <property type="entry name" value="Glycogen_synth"/>
    <property type="match status" value="1"/>
</dbReference>
<comment type="pathway">
    <text evidence="7">Glycan biosynthesis; glycogen biosynthesis.</text>
</comment>
<dbReference type="PANTHER" id="PTHR45825">
    <property type="entry name" value="GRANULE-BOUND STARCH SYNTHASE 1, CHLOROPLASTIC/AMYLOPLASTIC"/>
    <property type="match status" value="1"/>
</dbReference>
<comment type="caution">
    <text evidence="10">The sequence shown here is derived from an EMBL/GenBank/DDBJ whole genome shotgun (WGS) entry which is preliminary data.</text>
</comment>
<feature type="domain" description="Starch synthase catalytic" evidence="9">
    <location>
        <begin position="2"/>
        <end position="236"/>
    </location>
</feature>
<keyword evidence="6 7" id="KW-0320">Glycogen biosynthesis</keyword>
<evidence type="ECO:0000256" key="7">
    <source>
        <dbReference type="HAMAP-Rule" id="MF_00484"/>
    </source>
</evidence>
<comment type="similarity">
    <text evidence="3 7">Belongs to the glycosyltransferase 1 family. Bacterial/plant glycogen synthase subfamily.</text>
</comment>
<evidence type="ECO:0000256" key="1">
    <source>
        <dbReference type="ARBA" id="ARBA00001478"/>
    </source>
</evidence>
<evidence type="ECO:0000256" key="2">
    <source>
        <dbReference type="ARBA" id="ARBA00002764"/>
    </source>
</evidence>
<sequence>MRVLFVSSEAYPFIKTGGLGDVAYALPKALRKLGIDARVIIPNYSNINEEYKKDMVDIGEFNLQLGWRNQHTSLYFLDGEVPCYFIDNEYYFSRNDYYGYYDDGERFAYFSKAVLESIKYIKEFAPDIIHCNDWHSGIIPVLLKDKYYNEQEYKNIKTVYTIHNLRYQGIFGKEVLGDILSLDEEYYSEDKLKYYDGISFMKGGIIYADKVSTVSKTYAEEIKTEEYGEGLHGLLRYYEGKLRGIVNGIDYDLYDPEKDEELFVNYGYDNCYLKEENKLSLQKELNLKVDNTIPMIGMITRLVDQKGLDLVSKIMDELIKKPIQLVVLGTGFKEYEDMFKRYAYMNPEKVSINLFFSEALAKKIYASSDIFLMPSRFEPCGIGQLLAMRYGSIPVVRETGGLKDTVNINNGFTFKNYYEWDFFYVLDKALEAYYDKSKWKDKIKSAMISENSWSKSANEYLALYNECLWG</sequence>
<evidence type="ECO:0000256" key="3">
    <source>
        <dbReference type="ARBA" id="ARBA00010281"/>
    </source>
</evidence>
<evidence type="ECO:0000259" key="8">
    <source>
        <dbReference type="Pfam" id="PF00534"/>
    </source>
</evidence>
<feature type="binding site" evidence="7">
    <location>
        <position position="15"/>
    </location>
    <ligand>
        <name>ADP-alpha-D-glucose</name>
        <dbReference type="ChEBI" id="CHEBI:57498"/>
    </ligand>
</feature>
<dbReference type="EMBL" id="BAAACF010000001">
    <property type="protein sequence ID" value="GAA0718778.1"/>
    <property type="molecule type" value="Genomic_DNA"/>
</dbReference>
<dbReference type="InterPro" id="IPR011835">
    <property type="entry name" value="GS/SS"/>
</dbReference>
<evidence type="ECO:0000259" key="9">
    <source>
        <dbReference type="Pfam" id="PF08323"/>
    </source>
</evidence>
<name>A0ABN1IQ59_9CLOT</name>
<dbReference type="InterPro" id="IPR001296">
    <property type="entry name" value="Glyco_trans_1"/>
</dbReference>
<dbReference type="Gene3D" id="3.40.50.2000">
    <property type="entry name" value="Glycogen Phosphorylase B"/>
    <property type="match status" value="2"/>
</dbReference>
<dbReference type="EC" id="2.4.1.21" evidence="7"/>